<dbReference type="Proteomes" id="UP000236754">
    <property type="component" value="Unassembled WGS sequence"/>
</dbReference>
<organism evidence="1 2">
    <name type="scientific">Actinacidiphila yanglinensis</name>
    <dbReference type="NCBI Taxonomy" id="310779"/>
    <lineage>
        <taxon>Bacteria</taxon>
        <taxon>Bacillati</taxon>
        <taxon>Actinomycetota</taxon>
        <taxon>Actinomycetes</taxon>
        <taxon>Kitasatosporales</taxon>
        <taxon>Streptomycetaceae</taxon>
        <taxon>Actinacidiphila</taxon>
    </lineage>
</organism>
<protein>
    <submittedName>
        <fullName evidence="1">Uncharacterized protein</fullName>
    </submittedName>
</protein>
<dbReference type="OrthoDB" id="3492053at2"/>
<sequence length="585" mass="62755">MVEPGGGGDFSGIDPQQLWDMISSIKNRTGWDGNGSSARLVASWMSQADRVGLDATRLNTINKHFSWAQDQLPMLRRRHSLAVAEAKEEGDFGQTGMVGAGSGDLGKYKTQEAAQKAGKDAAKKYKDGDITMQQYLQLMQQNEDDPDFAAASCKELGQARLAQMAPYSSQFDSDNPDAGRSVFATFVATSMRGGMQYKDSAGHDDISFLAPLVTEANFPADVLTDLGTQALAPGNASSSDQIWKALAADPKAATQFVHDNIGVLPTFMKSDSNNRGGLLDANAKDFAAVVEAGTIPGPGANANMAADNTTKLVQYYANHQEEHAHPEVEQVFADDIEYYWSDVQASLTDPAPAPLGPGHVDVASADWEGFIHESMQDPKATAELLSYSQEMADQLADSDPDNPWVENASGTLEGTFGFEATTVYQEKKAAGDADAEEWQETVSDQLGKAAETGVEIAFEPGEAGTAVSKAVINDVLETLNKRIVKVDPKDMGSPPSTATWQHAWNEGASQQYAKNHTLGDPQRYADMYTGGKPFLTDDGHLIAHATAAQKQAYNEWLKDPAVGNALDKDFLNRNGSRADALTGVG</sequence>
<evidence type="ECO:0000313" key="2">
    <source>
        <dbReference type="Proteomes" id="UP000236754"/>
    </source>
</evidence>
<gene>
    <name evidence="1" type="ORF">SAMN05216223_10969</name>
</gene>
<name>A0A1H6CJD8_9ACTN</name>
<accession>A0A1H6CJD8</accession>
<keyword evidence="2" id="KW-1185">Reference proteome</keyword>
<evidence type="ECO:0000313" key="1">
    <source>
        <dbReference type="EMBL" id="SEG73079.1"/>
    </source>
</evidence>
<dbReference type="AlphaFoldDB" id="A0A1H6CJD8"/>
<reference evidence="1 2" key="1">
    <citation type="submission" date="2016-10" db="EMBL/GenBank/DDBJ databases">
        <authorList>
            <person name="de Groot N.N."/>
        </authorList>
    </citation>
    <scope>NUCLEOTIDE SEQUENCE [LARGE SCALE GENOMIC DNA]</scope>
    <source>
        <strain evidence="1 2">CGMCC 4.2023</strain>
    </source>
</reference>
<proteinExistence type="predicted"/>
<dbReference type="RefSeq" id="WP_103887576.1">
    <property type="nucleotide sequence ID" value="NZ_FNVU01000009.1"/>
</dbReference>
<dbReference type="EMBL" id="FNVU01000009">
    <property type="protein sequence ID" value="SEG73079.1"/>
    <property type="molecule type" value="Genomic_DNA"/>
</dbReference>